<gene>
    <name evidence="17" type="ORF">CITCOLO1_LOCUS3618</name>
</gene>
<dbReference type="EC" id="2.3.2.27" evidence="4"/>
<dbReference type="PANTHER" id="PTHR45768">
    <property type="entry name" value="E3 UBIQUITIN-PROTEIN LIGASE RNF13-LIKE"/>
    <property type="match status" value="1"/>
</dbReference>
<evidence type="ECO:0000256" key="12">
    <source>
        <dbReference type="ARBA" id="ARBA00023136"/>
    </source>
</evidence>
<keyword evidence="8 14" id="KW-0863">Zinc-finger</keyword>
<dbReference type="Gene3D" id="3.30.40.10">
    <property type="entry name" value="Zinc/RING finger domain, C3HC4 (zinc finger)"/>
    <property type="match status" value="1"/>
</dbReference>
<evidence type="ECO:0000259" key="16">
    <source>
        <dbReference type="PROSITE" id="PS50089"/>
    </source>
</evidence>
<evidence type="ECO:0000256" key="9">
    <source>
        <dbReference type="ARBA" id="ARBA00022786"/>
    </source>
</evidence>
<accession>A0ABP0XUW9</accession>
<keyword evidence="11 15" id="KW-1133">Transmembrane helix</keyword>
<evidence type="ECO:0000256" key="3">
    <source>
        <dbReference type="ARBA" id="ARBA00004906"/>
    </source>
</evidence>
<name>A0ABP0XUW9_9ROSI</name>
<dbReference type="PROSITE" id="PS50089">
    <property type="entry name" value="ZF_RING_2"/>
    <property type="match status" value="1"/>
</dbReference>
<evidence type="ECO:0000256" key="6">
    <source>
        <dbReference type="ARBA" id="ARBA00022692"/>
    </source>
</evidence>
<evidence type="ECO:0000256" key="11">
    <source>
        <dbReference type="ARBA" id="ARBA00022989"/>
    </source>
</evidence>
<dbReference type="InterPro" id="IPR001841">
    <property type="entry name" value="Znf_RING"/>
</dbReference>
<dbReference type="Proteomes" id="UP001642487">
    <property type="component" value="Chromosome 10"/>
</dbReference>
<evidence type="ECO:0000256" key="14">
    <source>
        <dbReference type="PROSITE-ProRule" id="PRU00175"/>
    </source>
</evidence>
<evidence type="ECO:0000256" key="5">
    <source>
        <dbReference type="ARBA" id="ARBA00022679"/>
    </source>
</evidence>
<dbReference type="PANTHER" id="PTHR45768:SF13">
    <property type="entry name" value="TRANSCRIPTION FACTOR C2H2 FAMILY-RELATED"/>
    <property type="match status" value="1"/>
</dbReference>
<organism evidence="17 18">
    <name type="scientific">Citrullus colocynthis</name>
    <name type="common">colocynth</name>
    <dbReference type="NCBI Taxonomy" id="252529"/>
    <lineage>
        <taxon>Eukaryota</taxon>
        <taxon>Viridiplantae</taxon>
        <taxon>Streptophyta</taxon>
        <taxon>Embryophyta</taxon>
        <taxon>Tracheophyta</taxon>
        <taxon>Spermatophyta</taxon>
        <taxon>Magnoliopsida</taxon>
        <taxon>eudicotyledons</taxon>
        <taxon>Gunneridae</taxon>
        <taxon>Pentapetalae</taxon>
        <taxon>rosids</taxon>
        <taxon>fabids</taxon>
        <taxon>Cucurbitales</taxon>
        <taxon>Cucurbitaceae</taxon>
        <taxon>Benincaseae</taxon>
        <taxon>Citrullus</taxon>
    </lineage>
</organism>
<feature type="transmembrane region" description="Helical" evidence="15">
    <location>
        <begin position="6"/>
        <end position="31"/>
    </location>
</feature>
<keyword evidence="18" id="KW-1185">Reference proteome</keyword>
<keyword evidence="5" id="KW-0808">Transferase</keyword>
<comment type="catalytic activity">
    <reaction evidence="1">
        <text>S-ubiquitinyl-[E2 ubiquitin-conjugating enzyme]-L-cysteine + [acceptor protein]-L-lysine = [E2 ubiquitin-conjugating enzyme]-L-cysteine + N(6)-ubiquitinyl-[acceptor protein]-L-lysine.</text>
        <dbReference type="EC" id="2.3.2.27"/>
    </reaction>
</comment>
<evidence type="ECO:0000256" key="13">
    <source>
        <dbReference type="ARBA" id="ARBA00024209"/>
    </source>
</evidence>
<keyword evidence="6 15" id="KW-0812">Transmembrane</keyword>
<sequence>MVMEIVVSAVLLVVGIAVLVVIHVCIVGRALRGEGEGIWRSNSNGNSNYGMKRFSKEDLEKLPCYEYKTRDLEMECVVCLENFKNGERCRLLPNCNHSFHVQCIDSWLLNRPICPICRTFAAARPKISLIQLN</sequence>
<keyword evidence="12 15" id="KW-0472">Membrane</keyword>
<dbReference type="EMBL" id="OZ021744">
    <property type="protein sequence ID" value="CAK9311942.1"/>
    <property type="molecule type" value="Genomic_DNA"/>
</dbReference>
<evidence type="ECO:0000256" key="1">
    <source>
        <dbReference type="ARBA" id="ARBA00000900"/>
    </source>
</evidence>
<dbReference type="SMART" id="SM00184">
    <property type="entry name" value="RING"/>
    <property type="match status" value="1"/>
</dbReference>
<keyword evidence="9" id="KW-0833">Ubl conjugation pathway</keyword>
<proteinExistence type="inferred from homology"/>
<feature type="domain" description="RING-type" evidence="16">
    <location>
        <begin position="76"/>
        <end position="118"/>
    </location>
</feature>
<protein>
    <recommendedName>
        <fullName evidence="4">RING-type E3 ubiquitin transferase</fullName>
        <ecNumber evidence="4">2.3.2.27</ecNumber>
    </recommendedName>
</protein>
<evidence type="ECO:0000256" key="4">
    <source>
        <dbReference type="ARBA" id="ARBA00012483"/>
    </source>
</evidence>
<keyword evidence="10" id="KW-0862">Zinc</keyword>
<evidence type="ECO:0000313" key="17">
    <source>
        <dbReference type="EMBL" id="CAK9311942.1"/>
    </source>
</evidence>
<dbReference type="InterPro" id="IPR013083">
    <property type="entry name" value="Znf_RING/FYVE/PHD"/>
</dbReference>
<evidence type="ECO:0000256" key="2">
    <source>
        <dbReference type="ARBA" id="ARBA00004167"/>
    </source>
</evidence>
<evidence type="ECO:0000256" key="15">
    <source>
        <dbReference type="SAM" id="Phobius"/>
    </source>
</evidence>
<comment type="similarity">
    <text evidence="13">Belongs to the RING-type zinc finger family. ATL subfamily.</text>
</comment>
<reference evidence="17 18" key="1">
    <citation type="submission" date="2024-03" db="EMBL/GenBank/DDBJ databases">
        <authorList>
            <person name="Gkanogiannis A."/>
            <person name="Becerra Lopez-Lavalle L."/>
        </authorList>
    </citation>
    <scope>NUCLEOTIDE SEQUENCE [LARGE SCALE GENOMIC DNA]</scope>
</reference>
<dbReference type="CDD" id="cd16461">
    <property type="entry name" value="RING-H2_EL5-like"/>
    <property type="match status" value="1"/>
</dbReference>
<evidence type="ECO:0000313" key="18">
    <source>
        <dbReference type="Proteomes" id="UP001642487"/>
    </source>
</evidence>
<evidence type="ECO:0000256" key="8">
    <source>
        <dbReference type="ARBA" id="ARBA00022771"/>
    </source>
</evidence>
<comment type="subcellular location">
    <subcellularLocation>
        <location evidence="2">Membrane</location>
        <topology evidence="2">Single-pass membrane protein</topology>
    </subcellularLocation>
</comment>
<comment type="pathway">
    <text evidence="3">Protein modification; protein ubiquitination.</text>
</comment>
<dbReference type="SUPFAM" id="SSF57850">
    <property type="entry name" value="RING/U-box"/>
    <property type="match status" value="1"/>
</dbReference>
<keyword evidence="7" id="KW-0479">Metal-binding</keyword>
<dbReference type="Pfam" id="PF13639">
    <property type="entry name" value="zf-RING_2"/>
    <property type="match status" value="1"/>
</dbReference>
<evidence type="ECO:0000256" key="7">
    <source>
        <dbReference type="ARBA" id="ARBA00022723"/>
    </source>
</evidence>
<evidence type="ECO:0000256" key="10">
    <source>
        <dbReference type="ARBA" id="ARBA00022833"/>
    </source>
</evidence>